<evidence type="ECO:0000313" key="2">
    <source>
        <dbReference type="Proteomes" id="UP000749559"/>
    </source>
</evidence>
<organism evidence="1 2">
    <name type="scientific">Owenia fusiformis</name>
    <name type="common">Polychaete worm</name>
    <dbReference type="NCBI Taxonomy" id="6347"/>
    <lineage>
        <taxon>Eukaryota</taxon>
        <taxon>Metazoa</taxon>
        <taxon>Spiralia</taxon>
        <taxon>Lophotrochozoa</taxon>
        <taxon>Annelida</taxon>
        <taxon>Polychaeta</taxon>
        <taxon>Sedentaria</taxon>
        <taxon>Canalipalpata</taxon>
        <taxon>Sabellida</taxon>
        <taxon>Oweniida</taxon>
        <taxon>Oweniidae</taxon>
        <taxon>Owenia</taxon>
    </lineage>
</organism>
<protein>
    <submittedName>
        <fullName evidence="1">Uncharacterized protein</fullName>
    </submittedName>
</protein>
<evidence type="ECO:0000313" key="1">
    <source>
        <dbReference type="EMBL" id="CAH1780297.1"/>
    </source>
</evidence>
<accession>A0A8S4NFV6</accession>
<gene>
    <name evidence="1" type="ORF">OFUS_LOCUS7005</name>
</gene>
<reference evidence="1" key="1">
    <citation type="submission" date="2022-03" db="EMBL/GenBank/DDBJ databases">
        <authorList>
            <person name="Martin C."/>
        </authorList>
    </citation>
    <scope>NUCLEOTIDE SEQUENCE</scope>
</reference>
<name>A0A8S4NFV6_OWEFU</name>
<dbReference type="EMBL" id="CAIIXF020000003">
    <property type="protein sequence ID" value="CAH1780297.1"/>
    <property type="molecule type" value="Genomic_DNA"/>
</dbReference>
<dbReference type="Proteomes" id="UP000749559">
    <property type="component" value="Unassembled WGS sequence"/>
</dbReference>
<comment type="caution">
    <text evidence="1">The sequence shown here is derived from an EMBL/GenBank/DDBJ whole genome shotgun (WGS) entry which is preliminary data.</text>
</comment>
<proteinExistence type="predicted"/>
<dbReference type="AlphaFoldDB" id="A0A8S4NFV6"/>
<keyword evidence="2" id="KW-1185">Reference proteome</keyword>
<sequence length="100" mass="11462">MCSFRIYEFVFHNVNPTLGNLSMQVKRFANLHFIGAFRCNRGTPWHRVGGPPNFHIHELASLICVVLGWVPGFGDSQTCTCTLRRFLNESLQKLKLDIKL</sequence>